<keyword evidence="1 8" id="KW-0436">Ligase</keyword>
<protein>
    <recommendedName>
        <fullName evidence="8">Tyrosine--tRNA ligase</fullName>
        <ecNumber evidence="8">6.1.1.1</ecNumber>
    </recommendedName>
    <alternativeName>
        <fullName evidence="8">Tyrosyl-tRNA synthetase</fullName>
        <shortName evidence="8">TyrRS</shortName>
    </alternativeName>
</protein>
<evidence type="ECO:0000256" key="7">
    <source>
        <dbReference type="ARBA" id="ARBA00048248"/>
    </source>
</evidence>
<dbReference type="PANTHER" id="PTHR11766">
    <property type="entry name" value="TYROSYL-TRNA SYNTHETASE"/>
    <property type="match status" value="1"/>
</dbReference>
<dbReference type="FunFam" id="1.10.240.10:FF:000001">
    <property type="entry name" value="Tyrosine--tRNA ligase"/>
    <property type="match status" value="1"/>
</dbReference>
<comment type="caution">
    <text evidence="8">Lacks conserved residue(s) required for the propagation of feature annotation.</text>
</comment>
<keyword evidence="6 8" id="KW-0030">Aminoacyl-tRNA synthetase</keyword>
<dbReference type="InterPro" id="IPR002305">
    <property type="entry name" value="aa-tRNA-synth_Ic"/>
</dbReference>
<evidence type="ECO:0000256" key="9">
    <source>
        <dbReference type="PROSITE-ProRule" id="PRU00182"/>
    </source>
</evidence>
<dbReference type="SMART" id="SM00363">
    <property type="entry name" value="S4"/>
    <property type="match status" value="1"/>
</dbReference>
<accession>A0A2G0V708</accession>
<dbReference type="PANTHER" id="PTHR11766:SF0">
    <property type="entry name" value="TYROSINE--TRNA LIGASE, MITOCHONDRIAL"/>
    <property type="match status" value="1"/>
</dbReference>
<dbReference type="InterPro" id="IPR054608">
    <property type="entry name" value="SYY-like_C"/>
</dbReference>
<dbReference type="InterPro" id="IPR001412">
    <property type="entry name" value="aa-tRNA-synth_I_CS"/>
</dbReference>
<dbReference type="EMBL" id="MKGN01000014">
    <property type="protein sequence ID" value="PHN16264.1"/>
    <property type="molecule type" value="Genomic_DNA"/>
</dbReference>
<dbReference type="NCBIfam" id="TIGR00234">
    <property type="entry name" value="tyrS"/>
    <property type="match status" value="1"/>
</dbReference>
<dbReference type="InterPro" id="IPR036986">
    <property type="entry name" value="S4_RNA-bd_sf"/>
</dbReference>
<dbReference type="Gene3D" id="3.40.50.620">
    <property type="entry name" value="HUPs"/>
    <property type="match status" value="1"/>
</dbReference>
<evidence type="ECO:0000313" key="12">
    <source>
        <dbReference type="Proteomes" id="UP000222818"/>
    </source>
</evidence>
<evidence type="ECO:0000256" key="2">
    <source>
        <dbReference type="ARBA" id="ARBA00022741"/>
    </source>
</evidence>
<dbReference type="Gene3D" id="3.10.290.10">
    <property type="entry name" value="RNA-binding S4 domain"/>
    <property type="match status" value="1"/>
</dbReference>
<dbReference type="GO" id="GO:0004831">
    <property type="term" value="F:tyrosine-tRNA ligase activity"/>
    <property type="evidence" value="ECO:0007669"/>
    <property type="project" value="UniProtKB-UniRule"/>
</dbReference>
<dbReference type="InterPro" id="IPR024088">
    <property type="entry name" value="Tyr-tRNA-ligase_bac-type"/>
</dbReference>
<comment type="function">
    <text evidence="8">Catalyzes the attachment of tyrosine to tRNA(Tyr) in a two-step reaction: tyrosine is first activated by ATP to form Tyr-AMP and then transferred to the acceptor end of tRNA(Tyr).</text>
</comment>
<comment type="caution">
    <text evidence="11">The sequence shown here is derived from an EMBL/GenBank/DDBJ whole genome shotgun (WGS) entry which is preliminary data.</text>
</comment>
<feature type="short sequence motif" description="'HIGH' region" evidence="8">
    <location>
        <begin position="40"/>
        <end position="49"/>
    </location>
</feature>
<dbReference type="HAMAP" id="MF_02006">
    <property type="entry name" value="Tyr_tRNA_synth_type1"/>
    <property type="match status" value="1"/>
</dbReference>
<dbReference type="InterPro" id="IPR002942">
    <property type="entry name" value="S4_RNA-bd"/>
</dbReference>
<dbReference type="PROSITE" id="PS50889">
    <property type="entry name" value="S4"/>
    <property type="match status" value="1"/>
</dbReference>
<dbReference type="SUPFAM" id="SSF55174">
    <property type="entry name" value="Alpha-L RNA-binding motif"/>
    <property type="match status" value="1"/>
</dbReference>
<dbReference type="Proteomes" id="UP000222818">
    <property type="component" value="Unassembled WGS sequence"/>
</dbReference>
<comment type="subcellular location">
    <subcellularLocation>
        <location evidence="8">Cytoplasm</location>
    </subcellularLocation>
</comment>
<dbReference type="GO" id="GO:0006437">
    <property type="term" value="P:tyrosyl-tRNA aminoacylation"/>
    <property type="evidence" value="ECO:0007669"/>
    <property type="project" value="UniProtKB-UniRule"/>
</dbReference>
<dbReference type="CDD" id="cd00805">
    <property type="entry name" value="TyrRS_core"/>
    <property type="match status" value="1"/>
</dbReference>
<evidence type="ECO:0000256" key="1">
    <source>
        <dbReference type="ARBA" id="ARBA00022598"/>
    </source>
</evidence>
<gene>
    <name evidence="8 11" type="primary">tyrS</name>
    <name evidence="11" type="ORF">TPPER_00142</name>
</gene>
<feature type="binding site" evidence="8">
    <location>
        <position position="35"/>
    </location>
    <ligand>
        <name>L-tyrosine</name>
        <dbReference type="ChEBI" id="CHEBI:58315"/>
    </ligand>
</feature>
<keyword evidence="3 8" id="KW-0067">ATP-binding</keyword>
<dbReference type="GO" id="GO:0005829">
    <property type="term" value="C:cytosol"/>
    <property type="evidence" value="ECO:0007669"/>
    <property type="project" value="TreeGrafter"/>
</dbReference>
<proteinExistence type="inferred from homology"/>
<evidence type="ECO:0000256" key="5">
    <source>
        <dbReference type="ARBA" id="ARBA00022917"/>
    </source>
</evidence>
<sequence length="422" mass="48072">MFSGIMHQLDELGLIADVTNKKDLFNRLAEPISLYCGFDPTSDSLHIGHLLPLLCLKRFQLFGHRSIVLIGGGTGLIGDPSFRINERLLDIKDSSYSWSNKLKQQILAILNRGSNDSILVVNNFDWFYSMKLLTFISEIGRLFSINNMISKDFIKQRIYKSGLSLSFSELTYSILQSYDFAYLFKNYKAILQIGGSDQWGNITAGISLIYKLYNKDSFGLTLPLLTNPDGTKLSKTGDNIVWLDPNKTSPYIFYQYWVNVSDEDAFRYASYFTLMNASDIKALKYQSFYSYSRIQYILAEEVTRIVHGNKELIAAKRITNCLYSNEYAVLNKADLIQLSNGGLPMMRLKKELSLKGLKKVLVELKLASSITQAKRMICSKSIAINGIKQLSENYRLCGSDILCGSYTLIRRGIKEYCLIYWE</sequence>
<dbReference type="RefSeq" id="WP_099336875.1">
    <property type="nucleotide sequence ID" value="NZ_MKGN01000014.1"/>
</dbReference>
<feature type="domain" description="RNA-binding S4" evidence="10">
    <location>
        <begin position="355"/>
        <end position="417"/>
    </location>
</feature>
<evidence type="ECO:0000256" key="3">
    <source>
        <dbReference type="ARBA" id="ARBA00022840"/>
    </source>
</evidence>
<comment type="subunit">
    <text evidence="8">Homodimer.</text>
</comment>
<dbReference type="PRINTS" id="PR01040">
    <property type="entry name" value="TRNASYNTHTYR"/>
</dbReference>
<dbReference type="OrthoDB" id="9804243at2"/>
<dbReference type="CDD" id="cd00165">
    <property type="entry name" value="S4"/>
    <property type="match status" value="1"/>
</dbReference>
<evidence type="ECO:0000256" key="6">
    <source>
        <dbReference type="ARBA" id="ARBA00023146"/>
    </source>
</evidence>
<name>A0A2G0V708_9PROT</name>
<evidence type="ECO:0000313" key="11">
    <source>
        <dbReference type="EMBL" id="PHN16264.1"/>
    </source>
</evidence>
<keyword evidence="12" id="KW-1185">Reference proteome</keyword>
<evidence type="ECO:0000259" key="10">
    <source>
        <dbReference type="SMART" id="SM00363"/>
    </source>
</evidence>
<organism evidence="11 12">
    <name type="scientific">Candidatus Tremblayella phenacoccinincola</name>
    <dbReference type="NCBI Taxonomy" id="1010676"/>
    <lineage>
        <taxon>Bacteria</taxon>
        <taxon>Pseudomonadati</taxon>
        <taxon>Pseudomonadota</taxon>
        <taxon>Betaproteobacteria</taxon>
        <taxon>Candidatus Tremblayella</taxon>
    </lineage>
</organism>
<dbReference type="Gene3D" id="1.10.240.10">
    <property type="entry name" value="Tyrosyl-Transfer RNA Synthetase"/>
    <property type="match status" value="1"/>
</dbReference>
<dbReference type="AlphaFoldDB" id="A0A2G0V708"/>
<dbReference type="Pfam" id="PF22421">
    <property type="entry name" value="SYY_C-terminal"/>
    <property type="match status" value="1"/>
</dbReference>
<keyword evidence="5 8" id="KW-0648">Protein biosynthesis</keyword>
<dbReference type="InterPro" id="IPR014729">
    <property type="entry name" value="Rossmann-like_a/b/a_fold"/>
</dbReference>
<comment type="similarity">
    <text evidence="8">Belongs to the class-I aminoacyl-tRNA synthetase family. TyrS type 1 subfamily.</text>
</comment>
<feature type="binding site" evidence="8">
    <location>
        <position position="235"/>
    </location>
    <ligand>
        <name>ATP</name>
        <dbReference type="ChEBI" id="CHEBI:30616"/>
    </ligand>
</feature>
<feature type="binding site" evidence="8">
    <location>
        <position position="176"/>
    </location>
    <ligand>
        <name>L-tyrosine</name>
        <dbReference type="ChEBI" id="CHEBI:58315"/>
    </ligand>
</feature>
<evidence type="ECO:0000256" key="4">
    <source>
        <dbReference type="ARBA" id="ARBA00022884"/>
    </source>
</evidence>
<dbReference type="GO" id="GO:0003723">
    <property type="term" value="F:RNA binding"/>
    <property type="evidence" value="ECO:0007669"/>
    <property type="project" value="UniProtKB-KW"/>
</dbReference>
<evidence type="ECO:0000256" key="8">
    <source>
        <dbReference type="HAMAP-Rule" id="MF_02006"/>
    </source>
</evidence>
<reference evidence="11 12" key="1">
    <citation type="journal article" date="2017" name="ISME J.">
        <title>Tremblaya phenacola PPER: an evolutionary beta-gammaproteobacterium collage.</title>
        <authorList>
            <person name="Gil R."/>
            <person name="Vargas-Chavez C."/>
            <person name="Lopez-Madrigal S."/>
            <person name="Santos-Garcia D."/>
            <person name="Latorre A."/>
            <person name="Moya A."/>
        </authorList>
    </citation>
    <scope>NUCLEOTIDE SEQUENCE [LARGE SCALE GENOMIC DNA]</scope>
    <source>
        <strain evidence="11 12">PPER</strain>
    </source>
</reference>
<comment type="catalytic activity">
    <reaction evidence="7 8">
        <text>tRNA(Tyr) + L-tyrosine + ATP = L-tyrosyl-tRNA(Tyr) + AMP + diphosphate + H(+)</text>
        <dbReference type="Rhea" id="RHEA:10220"/>
        <dbReference type="Rhea" id="RHEA-COMP:9706"/>
        <dbReference type="Rhea" id="RHEA-COMP:9707"/>
        <dbReference type="ChEBI" id="CHEBI:15378"/>
        <dbReference type="ChEBI" id="CHEBI:30616"/>
        <dbReference type="ChEBI" id="CHEBI:33019"/>
        <dbReference type="ChEBI" id="CHEBI:58315"/>
        <dbReference type="ChEBI" id="CHEBI:78442"/>
        <dbReference type="ChEBI" id="CHEBI:78536"/>
        <dbReference type="ChEBI" id="CHEBI:456215"/>
        <dbReference type="EC" id="6.1.1.1"/>
    </reaction>
</comment>
<dbReference type="InterPro" id="IPR024107">
    <property type="entry name" value="Tyr-tRNA-ligase_bac_1"/>
</dbReference>
<dbReference type="SUPFAM" id="SSF52374">
    <property type="entry name" value="Nucleotidylyl transferase"/>
    <property type="match status" value="1"/>
</dbReference>
<keyword evidence="8" id="KW-0963">Cytoplasm</keyword>
<keyword evidence="4 9" id="KW-0694">RNA-binding</keyword>
<dbReference type="PROSITE" id="PS00178">
    <property type="entry name" value="AA_TRNA_LIGASE_I"/>
    <property type="match status" value="1"/>
</dbReference>
<keyword evidence="2 8" id="KW-0547">Nucleotide-binding</keyword>
<dbReference type="InterPro" id="IPR002307">
    <property type="entry name" value="Tyr-tRNA-ligase"/>
</dbReference>
<dbReference type="Pfam" id="PF00579">
    <property type="entry name" value="tRNA-synt_1b"/>
    <property type="match status" value="1"/>
</dbReference>
<feature type="binding site" evidence="8">
    <location>
        <position position="172"/>
    </location>
    <ligand>
        <name>L-tyrosine</name>
        <dbReference type="ChEBI" id="CHEBI:58315"/>
    </ligand>
</feature>
<dbReference type="EC" id="6.1.1.1" evidence="8"/>
<dbReference type="GO" id="GO:0005524">
    <property type="term" value="F:ATP binding"/>
    <property type="evidence" value="ECO:0007669"/>
    <property type="project" value="UniProtKB-UniRule"/>
</dbReference>